<reference evidence="1 2" key="1">
    <citation type="submission" date="2015-01" db="EMBL/GenBank/DDBJ databases">
        <title>Evolution of Trichinella species and genotypes.</title>
        <authorList>
            <person name="Korhonen P.K."/>
            <person name="Edoardo P."/>
            <person name="Giuseppe L.R."/>
            <person name="Gasser R.B."/>
        </authorList>
    </citation>
    <scope>NUCLEOTIDE SEQUENCE [LARGE SCALE GENOMIC DNA]</scope>
    <source>
        <strain evidence="1">ISS417</strain>
    </source>
</reference>
<sequence length="92" mass="10668">MDRPHNWVAISTDSQRVRQGGFEAVKPEVQVIRLMWGTKEQASRASQIYDIPAQKFPVIFLNDSPLSTRLHLYTFCFPPKFSRVVSFRSRQA</sequence>
<organism evidence="1 2">
    <name type="scientific">Trichinella murrelli</name>
    <dbReference type="NCBI Taxonomy" id="144512"/>
    <lineage>
        <taxon>Eukaryota</taxon>
        <taxon>Metazoa</taxon>
        <taxon>Ecdysozoa</taxon>
        <taxon>Nematoda</taxon>
        <taxon>Enoplea</taxon>
        <taxon>Dorylaimia</taxon>
        <taxon>Trichinellida</taxon>
        <taxon>Trichinellidae</taxon>
        <taxon>Trichinella</taxon>
    </lineage>
</organism>
<keyword evidence="2" id="KW-1185">Reference proteome</keyword>
<proteinExistence type="predicted"/>
<dbReference type="AlphaFoldDB" id="A0A0V0T2R0"/>
<gene>
    <name evidence="1" type="ORF">T05_9925</name>
</gene>
<evidence type="ECO:0000313" key="2">
    <source>
        <dbReference type="Proteomes" id="UP000055048"/>
    </source>
</evidence>
<evidence type="ECO:0000313" key="1">
    <source>
        <dbReference type="EMBL" id="KRX33359.1"/>
    </source>
</evidence>
<dbReference type="EMBL" id="JYDJ01000824">
    <property type="protein sequence ID" value="KRX33359.1"/>
    <property type="molecule type" value="Genomic_DNA"/>
</dbReference>
<protein>
    <submittedName>
        <fullName evidence="1">Uncharacterized protein</fullName>
    </submittedName>
</protein>
<accession>A0A0V0T2R0</accession>
<comment type="caution">
    <text evidence="1">The sequence shown here is derived from an EMBL/GenBank/DDBJ whole genome shotgun (WGS) entry which is preliminary data.</text>
</comment>
<name>A0A0V0T2R0_9BILA</name>
<dbReference type="Proteomes" id="UP000055048">
    <property type="component" value="Unassembled WGS sequence"/>
</dbReference>